<dbReference type="Proteomes" id="UP000823561">
    <property type="component" value="Chromosome 11"/>
</dbReference>
<dbReference type="EMBL" id="JADWDJ010000011">
    <property type="protein sequence ID" value="KAG5273507.1"/>
    <property type="molecule type" value="Genomic_DNA"/>
</dbReference>
<feature type="region of interest" description="Disordered" evidence="2">
    <location>
        <begin position="229"/>
        <end position="277"/>
    </location>
</feature>
<dbReference type="InterPro" id="IPR038752">
    <property type="entry name" value="IQCH"/>
</dbReference>
<dbReference type="PANTHER" id="PTHR14465">
    <property type="entry name" value="IQ DOMAIN-CONTAINING PROTEIN H"/>
    <property type="match status" value="1"/>
</dbReference>
<dbReference type="PROSITE" id="PS50096">
    <property type="entry name" value="IQ"/>
    <property type="match status" value="1"/>
</dbReference>
<evidence type="ECO:0000259" key="3">
    <source>
        <dbReference type="Pfam" id="PF24923"/>
    </source>
</evidence>
<comment type="caution">
    <text evidence="4">The sequence shown here is derived from an EMBL/GenBank/DDBJ whole genome shotgun (WGS) entry which is preliminary data.</text>
</comment>
<reference evidence="4" key="1">
    <citation type="submission" date="2020-10" db="EMBL/GenBank/DDBJ databases">
        <title>Chromosome-scale genome assembly of the Allis shad, Alosa alosa.</title>
        <authorList>
            <person name="Margot Z."/>
            <person name="Christophe K."/>
            <person name="Cabau C."/>
            <person name="Louis A."/>
            <person name="Berthelot C."/>
            <person name="Parey E."/>
            <person name="Roest Crollius H."/>
            <person name="Montfort J."/>
            <person name="Robinson-Rechavi M."/>
            <person name="Bucao C."/>
            <person name="Bouchez O."/>
            <person name="Gislard M."/>
            <person name="Lluch J."/>
            <person name="Milhes M."/>
            <person name="Lampietro C."/>
            <person name="Lopez Roques C."/>
            <person name="Donnadieu C."/>
            <person name="Braasch I."/>
            <person name="Desvignes T."/>
            <person name="Postlethwait J."/>
            <person name="Bobe J."/>
            <person name="Guiguen Y."/>
        </authorList>
    </citation>
    <scope>NUCLEOTIDE SEQUENCE</scope>
    <source>
        <strain evidence="4">M-15738</strain>
        <tissue evidence="4">Blood</tissue>
    </source>
</reference>
<sequence length="1080" mass="120526">MAEIFKKGDALGRVLVQVQDDLKQLKRNLHRITLQDGGETLGIQALETAIQRTECGIQRHAEEYLKSVNKHILTLPCIENLESNIVQIPQWRPPLESLPVRPHKKDKNVGPSPGQKHKAAFTLRLLSNPVHPKIRDVMYQNYAIQFPELPKRTANTMLTQKVVTGRTVGALAIVPGGVHNTLFLAPPLSEEDMKAGLASLLERPCDLSLPEAAVLPKAAQLHLREDTSLPKMVPSGSSERVCKRRRDVVRRKGPPEAHGQMPGTRPPSVASKSDKRVEVHRGTRLLPLTSPSLTVPRATPNSKFPFVILDGHTDRLGSDFLRFQEHYCLCGGALQDALDRLERLLRRFAVPMALVSGERLADLVQSGVLEFRGQGGGTGAGGHGCRLSGVESRLLQTLENEEEVRGLVGHLGRRYWGEGGREAAAVRLQACWRRHRARLAYLAHRRSRWAVATIALSWLMHAQLSRVRRALQERRLRSLHNCRHRAKYLAENWKHISTSRRTIIHIPSLGYTQEQRFSLWGLFNIMQNSQMGRLCDVLDENVEVIYVAPKPLGEDLSHYYTRLLSLHRAVQLGNPDAPKDPCANRVTFVTPEAWQYFPTHNMCLSTILWHSPRTLRRIRNLVQGRQAYIVGWVPHPDDLLVAEELDLPILGSEPAVAQLYGTKSGGRRVFTSAGVPVPPGQRDIYTLQQLHETLAHLITDHLEVQRWLFKMDGELGGRGTASCDVCHLGSLEWAQQQRARHKPQHWDTEWAKEEVLNTFLEEVPQLLARHARPTNTTVFPTWAQFLDHFLRYGGVVEAYPPSESVTCLTVDLLVQPAGEVCVLCCGDQLHGPSGLEVLGSSSAPQIALPVPEVSTVLSVPCRSSCLDRGILGYLSIDLVTFLQPGTMEQQVWAIDLDLGYSNQLAMTQLTLAMSGGTLDCRTSRLEVPLPVRQSKASLPKHKAKAQPSPVTSRYVVIGSRLLHTNLSMVHYSVFFQMCKAQGIGFDIKERQGTLFGLHDSAERYSLGMVTVCEDLEGSLMTFARNLAVIHQEISAPNMQGVSNFKDLIKEIEGVLGLTIQNKTQEKKEDQTDALTSTDQD</sequence>
<evidence type="ECO:0000313" key="5">
    <source>
        <dbReference type="Proteomes" id="UP000823561"/>
    </source>
</evidence>
<feature type="coiled-coil region" evidence="1">
    <location>
        <begin position="15"/>
        <end position="63"/>
    </location>
</feature>
<dbReference type="AlphaFoldDB" id="A0AAV6GIP6"/>
<name>A0AAV6GIP6_9TELE</name>
<dbReference type="Pfam" id="PF24923">
    <property type="entry name" value="ATP-grasp_IQCH"/>
    <property type="match status" value="1"/>
</dbReference>
<gene>
    <name evidence="4" type="ORF">AALO_G00152120</name>
</gene>
<dbReference type="InterPro" id="IPR056855">
    <property type="entry name" value="ATP-grasp_IQCH"/>
</dbReference>
<protein>
    <recommendedName>
        <fullName evidence="3">IQCH-like ATP-grasp domain-containing protein</fullName>
    </recommendedName>
</protein>
<evidence type="ECO:0000256" key="2">
    <source>
        <dbReference type="SAM" id="MobiDB-lite"/>
    </source>
</evidence>
<feature type="domain" description="IQCH-like ATP-grasp" evidence="3">
    <location>
        <begin position="654"/>
        <end position="921"/>
    </location>
</feature>
<dbReference type="PANTHER" id="PTHR14465:SF0">
    <property type="entry name" value="IQ DOMAIN-CONTAINING PROTEIN H"/>
    <property type="match status" value="1"/>
</dbReference>
<keyword evidence="1" id="KW-0175">Coiled coil</keyword>
<evidence type="ECO:0000256" key="1">
    <source>
        <dbReference type="SAM" id="Coils"/>
    </source>
</evidence>
<evidence type="ECO:0000313" key="4">
    <source>
        <dbReference type="EMBL" id="KAG5273507.1"/>
    </source>
</evidence>
<keyword evidence="5" id="KW-1185">Reference proteome</keyword>
<accession>A0AAV6GIP6</accession>
<proteinExistence type="predicted"/>
<feature type="compositionally biased region" description="Basic residues" evidence="2">
    <location>
        <begin position="242"/>
        <end position="252"/>
    </location>
</feature>
<organism evidence="4 5">
    <name type="scientific">Alosa alosa</name>
    <name type="common">allis shad</name>
    <dbReference type="NCBI Taxonomy" id="278164"/>
    <lineage>
        <taxon>Eukaryota</taxon>
        <taxon>Metazoa</taxon>
        <taxon>Chordata</taxon>
        <taxon>Craniata</taxon>
        <taxon>Vertebrata</taxon>
        <taxon>Euteleostomi</taxon>
        <taxon>Actinopterygii</taxon>
        <taxon>Neopterygii</taxon>
        <taxon>Teleostei</taxon>
        <taxon>Clupei</taxon>
        <taxon>Clupeiformes</taxon>
        <taxon>Clupeoidei</taxon>
        <taxon>Clupeidae</taxon>
        <taxon>Alosa</taxon>
    </lineage>
</organism>